<proteinExistence type="predicted"/>
<keyword evidence="3" id="KW-1185">Reference proteome</keyword>
<comment type="caution">
    <text evidence="2">The sequence shown here is derived from an EMBL/GenBank/DDBJ whole genome shotgun (WGS) entry which is preliminary data.</text>
</comment>
<evidence type="ECO:0000313" key="3">
    <source>
        <dbReference type="Proteomes" id="UP000659388"/>
    </source>
</evidence>
<feature type="domain" description="Putative auto-transporter adhesin head GIN" evidence="1">
    <location>
        <begin position="42"/>
        <end position="221"/>
    </location>
</feature>
<sequence length="241" mass="25692">MKFKLSPFILLYVLLNIVACGSYVEEKGNGKIITKETVLETFKELDLGGNYEVFLRKSDSPKITLTTDENLHEFITFNVKEGVLHVDSEVSMASEEPIRLDVYYTDIQTIRIGGAVSIESLEPVKGDHLWISMSGAGAINLEVNVKDLKVNVSGAGAVQLSGHAEQQNVQLSGAGGYEADELKSVNCKIEISGVGGASVYVEETLNASVSGVGGVSYKGNPESVVSNVSGLGSISKDGEED</sequence>
<dbReference type="Pfam" id="PF10988">
    <property type="entry name" value="DUF2807"/>
    <property type="match status" value="1"/>
</dbReference>
<dbReference type="Proteomes" id="UP000659388">
    <property type="component" value="Unassembled WGS sequence"/>
</dbReference>
<dbReference type="RefSeq" id="WP_202242007.1">
    <property type="nucleotide sequence ID" value="NZ_JAESIY010000001.1"/>
</dbReference>
<reference evidence="2" key="1">
    <citation type="submission" date="2021-01" db="EMBL/GenBank/DDBJ databases">
        <title>Fulvivirga kasyanovii gen. nov., sp nov., a novel member of the phylum Bacteroidetes isolated from seawater in a mussel farm.</title>
        <authorList>
            <person name="Zhao L.-H."/>
            <person name="Wang Z.-J."/>
        </authorList>
    </citation>
    <scope>NUCLEOTIDE SEQUENCE</scope>
    <source>
        <strain evidence="2">2943</strain>
    </source>
</reference>
<dbReference type="AlphaFoldDB" id="A0A937JXR5"/>
<protein>
    <submittedName>
        <fullName evidence="2">DUF2807 domain-containing protein</fullName>
    </submittedName>
</protein>
<organism evidence="2 3">
    <name type="scientific">Fulvivirga sediminis</name>
    <dbReference type="NCBI Taxonomy" id="2803949"/>
    <lineage>
        <taxon>Bacteria</taxon>
        <taxon>Pseudomonadati</taxon>
        <taxon>Bacteroidota</taxon>
        <taxon>Cytophagia</taxon>
        <taxon>Cytophagales</taxon>
        <taxon>Fulvivirgaceae</taxon>
        <taxon>Fulvivirga</taxon>
    </lineage>
</organism>
<dbReference type="PANTHER" id="PTHR39200">
    <property type="entry name" value="HYPOTHETICAL EXPORTED PROTEIN"/>
    <property type="match status" value="1"/>
</dbReference>
<gene>
    <name evidence="2" type="ORF">JL102_02030</name>
</gene>
<accession>A0A937JXR5</accession>
<dbReference type="PANTHER" id="PTHR39200:SF1">
    <property type="entry name" value="AUTO-TRANSPORTER ADHESIN HEAD GIN DOMAIN-CONTAINING PROTEIN-RELATED"/>
    <property type="match status" value="1"/>
</dbReference>
<dbReference type="EMBL" id="JAESIY010000001">
    <property type="protein sequence ID" value="MBL3654894.1"/>
    <property type="molecule type" value="Genomic_DNA"/>
</dbReference>
<evidence type="ECO:0000259" key="1">
    <source>
        <dbReference type="Pfam" id="PF10988"/>
    </source>
</evidence>
<dbReference type="Gene3D" id="2.160.20.120">
    <property type="match status" value="1"/>
</dbReference>
<evidence type="ECO:0000313" key="2">
    <source>
        <dbReference type="EMBL" id="MBL3654894.1"/>
    </source>
</evidence>
<dbReference type="InterPro" id="IPR021255">
    <property type="entry name" value="DUF2807"/>
</dbReference>
<name>A0A937JXR5_9BACT</name>